<feature type="chain" id="PRO_5001682946" evidence="2">
    <location>
        <begin position="19"/>
        <end position="413"/>
    </location>
</feature>
<evidence type="ECO:0000313" key="3">
    <source>
        <dbReference type="EMBL" id="KEF51243.1"/>
    </source>
</evidence>
<keyword evidence="2" id="KW-0732">Signal</keyword>
<dbReference type="Proteomes" id="UP000027920">
    <property type="component" value="Unassembled WGS sequence"/>
</dbReference>
<dbReference type="AlphaFoldDB" id="A0A072NW45"/>
<protein>
    <submittedName>
        <fullName evidence="3">Uncharacterized protein</fullName>
    </submittedName>
</protein>
<comment type="caution">
    <text evidence="3">The sequence shown here is derived from an EMBL/GenBank/DDBJ whole genome shotgun (WGS) entry which is preliminary data.</text>
</comment>
<organism evidence="3 4">
    <name type="scientific">Exophiala aquamarina CBS 119918</name>
    <dbReference type="NCBI Taxonomy" id="1182545"/>
    <lineage>
        <taxon>Eukaryota</taxon>
        <taxon>Fungi</taxon>
        <taxon>Dikarya</taxon>
        <taxon>Ascomycota</taxon>
        <taxon>Pezizomycotina</taxon>
        <taxon>Eurotiomycetes</taxon>
        <taxon>Chaetothyriomycetidae</taxon>
        <taxon>Chaetothyriales</taxon>
        <taxon>Herpotrichiellaceae</taxon>
        <taxon>Exophiala</taxon>
    </lineage>
</organism>
<name>A0A072NW45_9EURO</name>
<dbReference type="GeneID" id="25287487"/>
<dbReference type="PANTHER" id="PTHR34587:SF2">
    <property type="entry name" value="G-PROTEIN COUPLED RECEPTORS FAMILY 1 PROFILE DOMAIN-CONTAINING PROTEIN"/>
    <property type="match status" value="1"/>
</dbReference>
<feature type="region of interest" description="Disordered" evidence="1">
    <location>
        <begin position="279"/>
        <end position="310"/>
    </location>
</feature>
<evidence type="ECO:0000256" key="2">
    <source>
        <dbReference type="SAM" id="SignalP"/>
    </source>
</evidence>
<evidence type="ECO:0000313" key="4">
    <source>
        <dbReference type="Proteomes" id="UP000027920"/>
    </source>
</evidence>
<feature type="signal peptide" evidence="2">
    <location>
        <begin position="1"/>
        <end position="18"/>
    </location>
</feature>
<evidence type="ECO:0000256" key="1">
    <source>
        <dbReference type="SAM" id="MobiDB-lite"/>
    </source>
</evidence>
<dbReference type="STRING" id="1182545.A0A072NW45"/>
<proteinExistence type="predicted"/>
<dbReference type="InterPro" id="IPR053216">
    <property type="entry name" value="Appressorial_penetr-assoc"/>
</dbReference>
<sequence length="413" mass="42711">MLYRYIALVLGSSSIVAGAALNRGELGSARLQQRQNGNPTCLAPNALQTASQKTGQEAGTDGIKDGQAPSETDNANFINFCSGQTLTNGAQLTRGSCNGIPMGKIPAAKNMISAMIVNPQPGDQITAGETFNIAVQTVHLDAGFFVNPTTNYYTAPQNLNKDGDIIGHCHVTVQEIGSFKSTNPPDPVTFAFFKGIDDAGDGQGLLQAVVTDGLPAGIYRVCTMIAARNHQPVNMPVAQRGAQDDCTKFQVVDAAGGNNAGKGQQNAGSAMIGKIDSGKVDGQASDADSTRSASADSSAAATTQVSRAGSTQAAAVGRTLDFGSCTNPAIVFGPGFDGRKENSFQPADKTEFTHGSALDIDTITGFICDRFNDRCKASNEAISACTSAQAATKGNTGQAAGKIQYSIHVHGNH</sequence>
<feature type="compositionally biased region" description="Low complexity" evidence="1">
    <location>
        <begin position="284"/>
        <end position="303"/>
    </location>
</feature>
<feature type="region of interest" description="Disordered" evidence="1">
    <location>
        <begin position="49"/>
        <end position="69"/>
    </location>
</feature>
<gene>
    <name evidence="3" type="ORF">A1O9_12593</name>
</gene>
<keyword evidence="4" id="KW-1185">Reference proteome</keyword>
<accession>A0A072NW45</accession>
<dbReference type="VEuPathDB" id="FungiDB:A1O9_12593"/>
<dbReference type="HOGENOM" id="CLU_029378_1_0_1"/>
<dbReference type="RefSeq" id="XP_013253833.1">
    <property type="nucleotide sequence ID" value="XM_013398379.1"/>
</dbReference>
<dbReference type="OrthoDB" id="2336871at2759"/>
<dbReference type="PANTHER" id="PTHR34587">
    <property type="entry name" value="VWFA DOMAIN-CONTAINING PROTEIN"/>
    <property type="match status" value="1"/>
</dbReference>
<dbReference type="EMBL" id="AMGV01000025">
    <property type="protein sequence ID" value="KEF51243.1"/>
    <property type="molecule type" value="Genomic_DNA"/>
</dbReference>
<reference evidence="3 4" key="1">
    <citation type="submission" date="2013-03" db="EMBL/GenBank/DDBJ databases">
        <title>The Genome Sequence of Exophiala aquamarina CBS 119918.</title>
        <authorList>
            <consortium name="The Broad Institute Genomics Platform"/>
            <person name="Cuomo C."/>
            <person name="de Hoog S."/>
            <person name="Gorbushina A."/>
            <person name="Walker B."/>
            <person name="Young S.K."/>
            <person name="Zeng Q."/>
            <person name="Gargeya S."/>
            <person name="Fitzgerald M."/>
            <person name="Haas B."/>
            <person name="Abouelleil A."/>
            <person name="Allen A.W."/>
            <person name="Alvarado L."/>
            <person name="Arachchi H.M."/>
            <person name="Berlin A.M."/>
            <person name="Chapman S.B."/>
            <person name="Gainer-Dewar J."/>
            <person name="Goldberg J."/>
            <person name="Griggs A."/>
            <person name="Gujja S."/>
            <person name="Hansen M."/>
            <person name="Howarth C."/>
            <person name="Imamovic A."/>
            <person name="Ireland A."/>
            <person name="Larimer J."/>
            <person name="McCowan C."/>
            <person name="Murphy C."/>
            <person name="Pearson M."/>
            <person name="Poon T.W."/>
            <person name="Priest M."/>
            <person name="Roberts A."/>
            <person name="Saif S."/>
            <person name="Shea T."/>
            <person name="Sisk P."/>
            <person name="Sykes S."/>
            <person name="Wortman J."/>
            <person name="Nusbaum C."/>
            <person name="Birren B."/>
        </authorList>
    </citation>
    <scope>NUCLEOTIDE SEQUENCE [LARGE SCALE GENOMIC DNA]</scope>
    <source>
        <strain evidence="3 4">CBS 119918</strain>
    </source>
</reference>